<evidence type="ECO:0008006" key="8">
    <source>
        <dbReference type="Google" id="ProtNLM"/>
    </source>
</evidence>
<keyword evidence="5" id="KW-0472">Membrane</keyword>
<evidence type="ECO:0000313" key="6">
    <source>
        <dbReference type="EMBL" id="KAK7411232.1"/>
    </source>
</evidence>
<dbReference type="AlphaFoldDB" id="A0AAN9T2W2"/>
<reference evidence="6 7" key="1">
    <citation type="submission" date="2024-01" db="EMBL/GenBank/DDBJ databases">
        <title>The genomes of 5 underutilized Papilionoideae crops provide insights into root nodulation and disease resistanc.</title>
        <authorList>
            <person name="Jiang F."/>
        </authorList>
    </citation>
    <scope>NUCLEOTIDE SEQUENCE [LARGE SCALE GENOMIC DNA]</scope>
    <source>
        <strain evidence="6">DUOXIRENSHENG_FW03</strain>
        <tissue evidence="6">Leaves</tissue>
    </source>
</reference>
<keyword evidence="7" id="KW-1185">Reference proteome</keyword>
<dbReference type="InterPro" id="IPR021827">
    <property type="entry name" value="Nup186/Nup192/Nup205"/>
</dbReference>
<sequence>MVSPKQLLCTVESALLGASSTTAAQRVELLHALRTSRASLQSLLSYSPPKPSDRSQVQSKLVRLPDSPPISLDDQDVQIVTSHSSLLCTFQQLIFYHVLMGTASSVMSTAAKAPCRNEKCVPHLRAYILTSRKCGPFSCPVLAPKAYSYTIFALKLSDDLHLNEVDCVRLLVSANQEWGLMGREPLEILRLAAGLWYTERRDLITSLHFLLRAVVLDQGLQDDILVDIQKYLEDLISSGLRARLLSLIKELNREEPSGLGGPYCERYVVDSRGSLVERQAVVSRERLILGHCLVLSTLVVRTSPKDIKDIFSILKDSACEVGESNTTVKHQERGYFCSENVLLIIFTLFLQITFCLLFALVIAFVSDGLSTVPDKASVLSSNISFRHEFHDLVMTNGNDPIVEGFVGGIRLAWVVHLMLIQDGVAARETISSGSSNELGYLSQCLEVIFSNNVFQFLLDKVLHTAAYQPHHGILDYGFRTYSNILC</sequence>
<evidence type="ECO:0000256" key="5">
    <source>
        <dbReference type="SAM" id="Phobius"/>
    </source>
</evidence>
<dbReference type="GO" id="GO:0005643">
    <property type="term" value="C:nuclear pore"/>
    <property type="evidence" value="ECO:0007669"/>
    <property type="project" value="InterPro"/>
</dbReference>
<dbReference type="EMBL" id="JAYMYS010000001">
    <property type="protein sequence ID" value="KAK7411232.1"/>
    <property type="molecule type" value="Genomic_DNA"/>
</dbReference>
<comment type="similarity">
    <text evidence="2">Belongs to the NUP186/NUP192/NUP205 family.</text>
</comment>
<evidence type="ECO:0000256" key="4">
    <source>
        <dbReference type="ARBA" id="ARBA00023242"/>
    </source>
</evidence>
<dbReference type="PANTHER" id="PTHR31344">
    <property type="entry name" value="NUCLEAR PORE COMPLEX PROTEIN NUP205"/>
    <property type="match status" value="1"/>
</dbReference>
<keyword evidence="5" id="KW-0812">Transmembrane</keyword>
<gene>
    <name evidence="6" type="ORF">VNO78_02665</name>
</gene>
<dbReference type="Proteomes" id="UP001386955">
    <property type="component" value="Unassembled WGS sequence"/>
</dbReference>
<keyword evidence="3" id="KW-0813">Transport</keyword>
<evidence type="ECO:0000256" key="3">
    <source>
        <dbReference type="ARBA" id="ARBA00022448"/>
    </source>
</evidence>
<feature type="transmembrane region" description="Helical" evidence="5">
    <location>
        <begin position="341"/>
        <end position="365"/>
    </location>
</feature>
<organism evidence="6 7">
    <name type="scientific">Psophocarpus tetragonolobus</name>
    <name type="common">Winged bean</name>
    <name type="synonym">Dolichos tetragonolobus</name>
    <dbReference type="NCBI Taxonomy" id="3891"/>
    <lineage>
        <taxon>Eukaryota</taxon>
        <taxon>Viridiplantae</taxon>
        <taxon>Streptophyta</taxon>
        <taxon>Embryophyta</taxon>
        <taxon>Tracheophyta</taxon>
        <taxon>Spermatophyta</taxon>
        <taxon>Magnoliopsida</taxon>
        <taxon>eudicotyledons</taxon>
        <taxon>Gunneridae</taxon>
        <taxon>Pentapetalae</taxon>
        <taxon>rosids</taxon>
        <taxon>fabids</taxon>
        <taxon>Fabales</taxon>
        <taxon>Fabaceae</taxon>
        <taxon>Papilionoideae</taxon>
        <taxon>50 kb inversion clade</taxon>
        <taxon>NPAAA clade</taxon>
        <taxon>indigoferoid/millettioid clade</taxon>
        <taxon>Phaseoleae</taxon>
        <taxon>Psophocarpus</taxon>
    </lineage>
</organism>
<evidence type="ECO:0000256" key="2">
    <source>
        <dbReference type="ARBA" id="ARBA00005892"/>
    </source>
</evidence>
<accession>A0AAN9T2W2</accession>
<name>A0AAN9T2W2_PSOTE</name>
<comment type="subcellular location">
    <subcellularLocation>
        <location evidence="1">Nucleus</location>
    </subcellularLocation>
</comment>
<keyword evidence="4" id="KW-0539">Nucleus</keyword>
<keyword evidence="5" id="KW-1133">Transmembrane helix</keyword>
<proteinExistence type="inferred from homology"/>
<evidence type="ECO:0000256" key="1">
    <source>
        <dbReference type="ARBA" id="ARBA00004123"/>
    </source>
</evidence>
<evidence type="ECO:0000313" key="7">
    <source>
        <dbReference type="Proteomes" id="UP001386955"/>
    </source>
</evidence>
<protein>
    <recommendedName>
        <fullName evidence="8">Nuclear pore complex protein NUP205</fullName>
    </recommendedName>
</protein>
<comment type="caution">
    <text evidence="6">The sequence shown here is derived from an EMBL/GenBank/DDBJ whole genome shotgun (WGS) entry which is preliminary data.</text>
</comment>
<dbReference type="PANTHER" id="PTHR31344:SF0">
    <property type="entry name" value="NUCLEAR PORE COMPLEX PROTEIN NUP205"/>
    <property type="match status" value="1"/>
</dbReference>